<gene>
    <name evidence="2" type="ORF">DI551_06395</name>
</gene>
<evidence type="ECO:0000313" key="3">
    <source>
        <dbReference type="Proteomes" id="UP000249417"/>
    </source>
</evidence>
<protein>
    <recommendedName>
        <fullName evidence="1">Methyltransferase domain-containing protein</fullName>
    </recommendedName>
</protein>
<dbReference type="Proteomes" id="UP000249417">
    <property type="component" value="Unassembled WGS sequence"/>
</dbReference>
<dbReference type="InterPro" id="IPR029063">
    <property type="entry name" value="SAM-dependent_MTases_sf"/>
</dbReference>
<dbReference type="Gene3D" id="3.40.50.150">
    <property type="entry name" value="Vaccinia Virus protein VP39"/>
    <property type="match status" value="1"/>
</dbReference>
<feature type="domain" description="Methyltransferase" evidence="1">
    <location>
        <begin position="312"/>
        <end position="419"/>
    </location>
</feature>
<dbReference type="SUPFAM" id="SSF53335">
    <property type="entry name" value="S-adenosyl-L-methionine-dependent methyltransferases"/>
    <property type="match status" value="1"/>
</dbReference>
<dbReference type="InterPro" id="IPR053173">
    <property type="entry name" value="SAM-binding_MTase"/>
</dbReference>
<dbReference type="EMBL" id="QFQB01000039">
    <property type="protein sequence ID" value="PZQ45766.1"/>
    <property type="molecule type" value="Genomic_DNA"/>
</dbReference>
<evidence type="ECO:0000259" key="1">
    <source>
        <dbReference type="Pfam" id="PF13847"/>
    </source>
</evidence>
<dbReference type="AlphaFoldDB" id="A0A2W5MX66"/>
<dbReference type="Pfam" id="PF13847">
    <property type="entry name" value="Methyltransf_31"/>
    <property type="match status" value="1"/>
</dbReference>
<sequence length="555" mass="62941">MENRLVPAARDIAAGYHTGNPVEFIRMSAAEDYIQQARGMAAGNSIINAIHLYGKAMREAPDIVAYKNEFIRYLQPKNLRIISGTLKTLMTECLADPATDWSRAGSAWQSLMLADPAFKPFPKLVKIKKYSAFAKKISSIEKTALFENPYFLYGIARTTVPNIAFERFLTFLRRYLLERRETTSLPPALAYVLARYCHRTEYVFFATDEEKKILDSLQQTERDQVLLACYRTIADANLVKQPSPSWIDLAKEQAAAGERIEQERRSIAPLTPIDDAISLLVQSQYEKYPYPAWDAAAPHVVSEQERAAAGKPGAQILNAGCGTGKEAIELALTYPDAQVLAVDLSTASLAYGQAKAREYGLKNIAFRQADILQIGKAGMTFDFIASSGVLHHMASPYDGWAALKSVLNPDGLMRVALYSKPARREINEARKAIARKGYDAGDDSIRNFRQNIQKLLKRRSWKNIAEFYDYYFLNECCDLLFHVQELQFTPLMIAEHLQKLGLSFEGFYLPAKTKMLYAKRFAHDPGQRDLNNWDKFEQKYPDTFRNMYVFWCKNA</sequence>
<proteinExistence type="predicted"/>
<reference evidence="2 3" key="1">
    <citation type="submission" date="2017-08" db="EMBL/GenBank/DDBJ databases">
        <title>Infants hospitalized years apart are colonized by the same room-sourced microbial strains.</title>
        <authorList>
            <person name="Brooks B."/>
            <person name="Olm M.R."/>
            <person name="Firek B.A."/>
            <person name="Baker R."/>
            <person name="Thomas B.C."/>
            <person name="Morowitz M.J."/>
            <person name="Banfield J.F."/>
        </authorList>
    </citation>
    <scope>NUCLEOTIDE SEQUENCE [LARGE SCALE GENOMIC DNA]</scope>
    <source>
        <strain evidence="2">S2_005_002_R2_29</strain>
    </source>
</reference>
<name>A0A2W5MX66_9BACT</name>
<dbReference type="CDD" id="cd02440">
    <property type="entry name" value="AdoMet_MTases"/>
    <property type="match status" value="1"/>
</dbReference>
<accession>A0A2W5MX66</accession>
<dbReference type="PANTHER" id="PTHR45128:SF1">
    <property type="entry name" value="S-ADENOSYLMETHIONINE-DEPENDENT METHYLTRANSFERASE RV2258C"/>
    <property type="match status" value="1"/>
</dbReference>
<dbReference type="PANTHER" id="PTHR45128">
    <property type="entry name" value="METHYLTRANSFERASE TYPE 11"/>
    <property type="match status" value="1"/>
</dbReference>
<comment type="caution">
    <text evidence="2">The sequence shown here is derived from an EMBL/GenBank/DDBJ whole genome shotgun (WGS) entry which is preliminary data.</text>
</comment>
<organism evidence="2 3">
    <name type="scientific">Micavibrio aeruginosavorus</name>
    <dbReference type="NCBI Taxonomy" id="349221"/>
    <lineage>
        <taxon>Bacteria</taxon>
        <taxon>Pseudomonadati</taxon>
        <taxon>Bdellovibrionota</taxon>
        <taxon>Bdellovibrionia</taxon>
        <taxon>Bdellovibrionales</taxon>
        <taxon>Pseudobdellovibrionaceae</taxon>
        <taxon>Micavibrio</taxon>
    </lineage>
</organism>
<dbReference type="InterPro" id="IPR025714">
    <property type="entry name" value="Methyltranfer_dom"/>
</dbReference>
<evidence type="ECO:0000313" key="2">
    <source>
        <dbReference type="EMBL" id="PZQ45766.1"/>
    </source>
</evidence>